<proteinExistence type="predicted"/>
<accession>A0A6S6UBW5</accession>
<reference evidence="1" key="1">
    <citation type="submission" date="2020-01" db="EMBL/GenBank/DDBJ databases">
        <authorList>
            <person name="Meier V. D."/>
            <person name="Meier V D."/>
        </authorList>
    </citation>
    <scope>NUCLEOTIDE SEQUENCE</scope>
    <source>
        <strain evidence="1">HLG_WM_MAG_02</strain>
    </source>
</reference>
<evidence type="ECO:0000313" key="1">
    <source>
        <dbReference type="EMBL" id="CAA6825618.1"/>
    </source>
</evidence>
<dbReference type="AlphaFoldDB" id="A0A6S6UBW5"/>
<organism evidence="1">
    <name type="scientific">uncultured Sulfurovum sp</name>
    <dbReference type="NCBI Taxonomy" id="269237"/>
    <lineage>
        <taxon>Bacteria</taxon>
        <taxon>Pseudomonadati</taxon>
        <taxon>Campylobacterota</taxon>
        <taxon>Epsilonproteobacteria</taxon>
        <taxon>Campylobacterales</taxon>
        <taxon>Sulfurovaceae</taxon>
        <taxon>Sulfurovum</taxon>
        <taxon>environmental samples</taxon>
    </lineage>
</organism>
<dbReference type="EMBL" id="CACVAZ010000196">
    <property type="protein sequence ID" value="CAA6825618.1"/>
    <property type="molecule type" value="Genomic_DNA"/>
</dbReference>
<name>A0A6S6UBW5_9BACT</name>
<sequence length="29" mass="3397">MKSNVTMAEIKRTCHHLDDFTSEIFEIEA</sequence>
<gene>
    <name evidence="1" type="ORF">HELGO_WM60719</name>
</gene>
<protein>
    <submittedName>
        <fullName evidence="1">Uncharacterized protein</fullName>
    </submittedName>
</protein>